<keyword evidence="3" id="KW-1185">Reference proteome</keyword>
<keyword evidence="1" id="KW-0472">Membrane</keyword>
<dbReference type="RefSeq" id="WP_023387997.1">
    <property type="nucleotide sequence ID" value="NZ_AXUN02000235.1"/>
</dbReference>
<keyword evidence="1" id="KW-0812">Transmembrane</keyword>
<dbReference type="OrthoDB" id="3174166at2"/>
<dbReference type="AlphaFoldDB" id="V7HZA6"/>
<evidence type="ECO:0000313" key="2">
    <source>
        <dbReference type="EMBL" id="ETA78963.1"/>
    </source>
</evidence>
<comment type="caution">
    <text evidence="2">The sequence shown here is derived from an EMBL/GenBank/DDBJ whole genome shotgun (WGS) entry which is preliminary data.</text>
</comment>
<protein>
    <submittedName>
        <fullName evidence="2">Zn-finger containing protein</fullName>
    </submittedName>
</protein>
<dbReference type="eggNOG" id="COG4416">
    <property type="taxonomic scope" value="Bacteria"/>
</dbReference>
<feature type="transmembrane region" description="Helical" evidence="1">
    <location>
        <begin position="21"/>
        <end position="54"/>
    </location>
</feature>
<keyword evidence="1" id="KW-1133">Transmembrane helix</keyword>
<reference evidence="2 3" key="1">
    <citation type="journal article" date="2014" name="Genome Announc.">
        <title>Genome Sequence of Youngiibacter fragilis, the Type Strain of the Genus Youngiibacter.</title>
        <authorList>
            <person name="Wawrik C.B."/>
            <person name="Callaghan A.V."/>
            <person name="Stamps B.W."/>
            <person name="Wawrik B."/>
        </authorList>
    </citation>
    <scope>NUCLEOTIDE SEQUENCE [LARGE SCALE GENOMIC DNA]</scope>
    <source>
        <strain evidence="2 3">232.1</strain>
    </source>
</reference>
<dbReference type="EMBL" id="AXUN02000235">
    <property type="protein sequence ID" value="ETA78963.1"/>
    <property type="molecule type" value="Genomic_DNA"/>
</dbReference>
<name>V7HZA6_9CLOT</name>
<accession>V7HZA6</accession>
<organism evidence="2 3">
    <name type="scientific">Youngiibacter fragilis 232.1</name>
    <dbReference type="NCBI Taxonomy" id="994573"/>
    <lineage>
        <taxon>Bacteria</taxon>
        <taxon>Bacillati</taxon>
        <taxon>Bacillota</taxon>
        <taxon>Clostridia</taxon>
        <taxon>Eubacteriales</taxon>
        <taxon>Clostridiaceae</taxon>
        <taxon>Youngiibacter</taxon>
    </lineage>
</organism>
<dbReference type="Proteomes" id="UP000017747">
    <property type="component" value="Unassembled WGS sequence"/>
</dbReference>
<evidence type="ECO:0000313" key="3">
    <source>
        <dbReference type="Proteomes" id="UP000017747"/>
    </source>
</evidence>
<sequence>MKERLRKLMQGRYGVDELSRLMVYVSFVVMLIGSFAKNPYINLVGFAMTIYAYSRIFSKNHRLCSSQNLKYVQVRDRFLRKIANHVQIMKLSRTYRVYSCPGCRQMVRIPKGKGKVEVKCPKCGTRFSRKS</sequence>
<proteinExistence type="predicted"/>
<dbReference type="STRING" id="994573.T472_0219590"/>
<gene>
    <name evidence="2" type="ORF">T472_0219590</name>
</gene>
<evidence type="ECO:0000256" key="1">
    <source>
        <dbReference type="SAM" id="Phobius"/>
    </source>
</evidence>
<dbReference type="CDD" id="cd20335">
    <property type="entry name" value="BRcat_RBR"/>
    <property type="match status" value="1"/>
</dbReference>